<dbReference type="Pfam" id="PF14278">
    <property type="entry name" value="TetR_C_8"/>
    <property type="match status" value="1"/>
</dbReference>
<dbReference type="EMBL" id="UHFN01000007">
    <property type="protein sequence ID" value="SUN61185.1"/>
    <property type="molecule type" value="Genomic_DNA"/>
</dbReference>
<dbReference type="PANTHER" id="PTHR43479">
    <property type="entry name" value="ACREF/ENVCD OPERON REPRESSOR-RELATED"/>
    <property type="match status" value="1"/>
</dbReference>
<dbReference type="PROSITE" id="PS50977">
    <property type="entry name" value="HTH_TETR_2"/>
    <property type="match status" value="1"/>
</dbReference>
<name>A0A380K7W8_9STRE</name>
<dbReference type="GeneID" id="78356685"/>
<protein>
    <submittedName>
        <fullName evidence="4">TetR family transcriptional regulator</fullName>
    </submittedName>
</protein>
<dbReference type="Gene3D" id="1.10.357.10">
    <property type="entry name" value="Tetracycline Repressor, domain 2"/>
    <property type="match status" value="1"/>
</dbReference>
<dbReference type="InterPro" id="IPR009057">
    <property type="entry name" value="Homeodomain-like_sf"/>
</dbReference>
<proteinExistence type="predicted"/>
<evidence type="ECO:0000313" key="5">
    <source>
        <dbReference type="Proteomes" id="UP000254924"/>
    </source>
</evidence>
<accession>A0A380K7W8</accession>
<dbReference type="SUPFAM" id="SSF46689">
    <property type="entry name" value="Homeodomain-like"/>
    <property type="match status" value="1"/>
</dbReference>
<organism evidence="4 5">
    <name type="scientific">Streptococcus hyointestinalis</name>
    <dbReference type="NCBI Taxonomy" id="1337"/>
    <lineage>
        <taxon>Bacteria</taxon>
        <taxon>Bacillati</taxon>
        <taxon>Bacillota</taxon>
        <taxon>Bacilli</taxon>
        <taxon>Lactobacillales</taxon>
        <taxon>Streptococcaceae</taxon>
        <taxon>Streptococcus</taxon>
    </lineage>
</organism>
<feature type="DNA-binding region" description="H-T-H motif" evidence="2">
    <location>
        <begin position="30"/>
        <end position="49"/>
    </location>
</feature>
<keyword evidence="5" id="KW-1185">Reference proteome</keyword>
<gene>
    <name evidence="4" type="ORF">NCTC12224_01364</name>
</gene>
<dbReference type="RefSeq" id="WP_115269279.1">
    <property type="nucleotide sequence ID" value="NZ_JBNPNB010000038.1"/>
</dbReference>
<dbReference type="Proteomes" id="UP000254924">
    <property type="component" value="Unassembled WGS sequence"/>
</dbReference>
<dbReference type="InterPro" id="IPR039532">
    <property type="entry name" value="TetR_C_Firmicutes"/>
</dbReference>
<feature type="domain" description="HTH tetR-type" evidence="3">
    <location>
        <begin position="7"/>
        <end position="67"/>
    </location>
</feature>
<sequence>MLDARFLKTRQRYFDALEILLKEQSFESIRISDLVREAKTTRKTFYNHYQDKIELIVDYQEELTKEIFAIQKEHTQLNEDYFYQIIVLLRQKGALLSALLNYNGSLELQSMIKSQMIESCLVMLSDKTLTRAKRHYQAHFMANAIFGTLQYYLTLDYDRPSQEVAAIIAELVASLHIL</sequence>
<dbReference type="OrthoDB" id="9810250at2"/>
<dbReference type="InterPro" id="IPR001647">
    <property type="entry name" value="HTH_TetR"/>
</dbReference>
<evidence type="ECO:0000256" key="1">
    <source>
        <dbReference type="ARBA" id="ARBA00023125"/>
    </source>
</evidence>
<reference evidence="4 5" key="1">
    <citation type="submission" date="2018-06" db="EMBL/GenBank/DDBJ databases">
        <authorList>
            <consortium name="Pathogen Informatics"/>
            <person name="Doyle S."/>
        </authorList>
    </citation>
    <scope>NUCLEOTIDE SEQUENCE [LARGE SCALE GENOMIC DNA]</scope>
    <source>
        <strain evidence="4 5">NCTC12224</strain>
    </source>
</reference>
<dbReference type="AlphaFoldDB" id="A0A380K7W8"/>
<keyword evidence="1 2" id="KW-0238">DNA-binding</keyword>
<evidence type="ECO:0000256" key="2">
    <source>
        <dbReference type="PROSITE-ProRule" id="PRU00335"/>
    </source>
</evidence>
<dbReference type="GO" id="GO:0003677">
    <property type="term" value="F:DNA binding"/>
    <property type="evidence" value="ECO:0007669"/>
    <property type="project" value="UniProtKB-UniRule"/>
</dbReference>
<dbReference type="InterPro" id="IPR050624">
    <property type="entry name" value="HTH-type_Tx_Regulator"/>
</dbReference>
<dbReference type="PANTHER" id="PTHR43479:SF7">
    <property type="entry name" value="TETR-FAMILY TRANSCRIPTIONAL REGULATOR"/>
    <property type="match status" value="1"/>
</dbReference>
<evidence type="ECO:0000313" key="4">
    <source>
        <dbReference type="EMBL" id="SUN61185.1"/>
    </source>
</evidence>
<evidence type="ECO:0000259" key="3">
    <source>
        <dbReference type="PROSITE" id="PS50977"/>
    </source>
</evidence>
<dbReference type="Pfam" id="PF00440">
    <property type="entry name" value="TetR_N"/>
    <property type="match status" value="1"/>
</dbReference>